<comment type="similarity">
    <text evidence="2">Belongs to the class-II pyridoxal-phosphate-dependent aminotransferase family. BioF subfamily.</text>
</comment>
<dbReference type="InterPro" id="IPR050087">
    <property type="entry name" value="AON_synthase_class-II"/>
</dbReference>
<dbReference type="InterPro" id="IPR015424">
    <property type="entry name" value="PyrdxlP-dep_Trfase"/>
</dbReference>
<reference evidence="7 8" key="1">
    <citation type="journal article" date="2016" name="Mol. Biol. Evol.">
        <title>Comparative Genomics of Early-Diverging Mushroom-Forming Fungi Provides Insights into the Origins of Lignocellulose Decay Capabilities.</title>
        <authorList>
            <person name="Nagy L.G."/>
            <person name="Riley R."/>
            <person name="Tritt A."/>
            <person name="Adam C."/>
            <person name="Daum C."/>
            <person name="Floudas D."/>
            <person name="Sun H."/>
            <person name="Yadav J.S."/>
            <person name="Pangilinan J."/>
            <person name="Larsson K.H."/>
            <person name="Matsuura K."/>
            <person name="Barry K."/>
            <person name="Labutti K."/>
            <person name="Kuo R."/>
            <person name="Ohm R.A."/>
            <person name="Bhattacharya S.S."/>
            <person name="Shirouzu T."/>
            <person name="Yoshinaga Y."/>
            <person name="Martin F.M."/>
            <person name="Grigoriev I.V."/>
            <person name="Hibbett D.S."/>
        </authorList>
    </citation>
    <scope>NUCLEOTIDE SEQUENCE [LARGE SCALE GENOMIC DNA]</scope>
    <source>
        <strain evidence="7 8">CBS 109695</strain>
    </source>
</reference>
<evidence type="ECO:0000256" key="4">
    <source>
        <dbReference type="ARBA" id="ARBA00022898"/>
    </source>
</evidence>
<dbReference type="Gene3D" id="3.90.1150.10">
    <property type="entry name" value="Aspartate Aminotransferase, domain 1"/>
    <property type="match status" value="1"/>
</dbReference>
<dbReference type="STRING" id="436010.A0A166L5M5"/>
<dbReference type="SUPFAM" id="SSF53383">
    <property type="entry name" value="PLP-dependent transferases"/>
    <property type="match status" value="1"/>
</dbReference>
<dbReference type="Pfam" id="PF00155">
    <property type="entry name" value="Aminotran_1_2"/>
    <property type="match status" value="1"/>
</dbReference>
<dbReference type="InterPro" id="IPR015422">
    <property type="entry name" value="PyrdxlP-dep_Trfase_small"/>
</dbReference>
<evidence type="ECO:0000256" key="1">
    <source>
        <dbReference type="ARBA" id="ARBA00001933"/>
    </source>
</evidence>
<dbReference type="PANTHER" id="PTHR13693:SF77">
    <property type="entry name" value="8-AMINO-7-OXONONANOATE SYNTHASE"/>
    <property type="match status" value="1"/>
</dbReference>
<feature type="domain" description="Aminotransferase class I/classII large" evidence="6">
    <location>
        <begin position="33"/>
        <end position="426"/>
    </location>
</feature>
<dbReference type="GO" id="GO:0016740">
    <property type="term" value="F:transferase activity"/>
    <property type="evidence" value="ECO:0007669"/>
    <property type="project" value="UniProtKB-KW"/>
</dbReference>
<gene>
    <name evidence="7" type="ORF">FIBSPDRAFT_910456</name>
</gene>
<dbReference type="GO" id="GO:0009102">
    <property type="term" value="P:biotin biosynthetic process"/>
    <property type="evidence" value="ECO:0007669"/>
    <property type="project" value="TreeGrafter"/>
</dbReference>
<dbReference type="Gene3D" id="3.40.640.10">
    <property type="entry name" value="Type I PLP-dependent aspartate aminotransferase-like (Major domain)"/>
    <property type="match status" value="1"/>
</dbReference>
<dbReference type="GO" id="GO:0030170">
    <property type="term" value="F:pyridoxal phosphate binding"/>
    <property type="evidence" value="ECO:0007669"/>
    <property type="project" value="InterPro"/>
</dbReference>
<evidence type="ECO:0000256" key="2">
    <source>
        <dbReference type="ARBA" id="ARBA00010008"/>
    </source>
</evidence>
<dbReference type="EMBL" id="KV417538">
    <property type="protein sequence ID" value="KZP22602.1"/>
    <property type="molecule type" value="Genomic_DNA"/>
</dbReference>
<dbReference type="OrthoDB" id="2382073at2759"/>
<dbReference type="Proteomes" id="UP000076532">
    <property type="component" value="Unassembled WGS sequence"/>
</dbReference>
<evidence type="ECO:0000313" key="8">
    <source>
        <dbReference type="Proteomes" id="UP000076532"/>
    </source>
</evidence>
<dbReference type="InterPro" id="IPR004839">
    <property type="entry name" value="Aminotransferase_I/II_large"/>
</dbReference>
<keyword evidence="3 7" id="KW-0808">Transferase</keyword>
<proteinExistence type="inferred from homology"/>
<feature type="region of interest" description="Disordered" evidence="5">
    <location>
        <begin position="340"/>
        <end position="372"/>
    </location>
</feature>
<evidence type="ECO:0000313" key="7">
    <source>
        <dbReference type="EMBL" id="KZP22602.1"/>
    </source>
</evidence>
<evidence type="ECO:0000256" key="5">
    <source>
        <dbReference type="SAM" id="MobiDB-lite"/>
    </source>
</evidence>
<organism evidence="7 8">
    <name type="scientific">Athelia psychrophila</name>
    <dbReference type="NCBI Taxonomy" id="1759441"/>
    <lineage>
        <taxon>Eukaryota</taxon>
        <taxon>Fungi</taxon>
        <taxon>Dikarya</taxon>
        <taxon>Basidiomycota</taxon>
        <taxon>Agaricomycotina</taxon>
        <taxon>Agaricomycetes</taxon>
        <taxon>Agaricomycetidae</taxon>
        <taxon>Atheliales</taxon>
        <taxon>Atheliaceae</taxon>
        <taxon>Athelia</taxon>
    </lineage>
</organism>
<evidence type="ECO:0000259" key="6">
    <source>
        <dbReference type="Pfam" id="PF00155"/>
    </source>
</evidence>
<dbReference type="AlphaFoldDB" id="A0A166L5M5"/>
<name>A0A166L5M5_9AGAM</name>
<keyword evidence="8" id="KW-1185">Reference proteome</keyword>
<evidence type="ECO:0000256" key="3">
    <source>
        <dbReference type="ARBA" id="ARBA00022679"/>
    </source>
</evidence>
<keyword evidence="4" id="KW-0663">Pyridoxal phosphate</keyword>
<dbReference type="PANTHER" id="PTHR13693">
    <property type="entry name" value="CLASS II AMINOTRANSFERASE/8-AMINO-7-OXONONANOATE SYNTHASE"/>
    <property type="match status" value="1"/>
</dbReference>
<accession>A0A166L5M5</accession>
<dbReference type="InterPro" id="IPR015421">
    <property type="entry name" value="PyrdxlP-dep_Trfase_major"/>
</dbReference>
<comment type="cofactor">
    <cofactor evidence="1">
        <name>pyridoxal 5'-phosphate</name>
        <dbReference type="ChEBI" id="CHEBI:597326"/>
    </cofactor>
</comment>
<protein>
    <submittedName>
        <fullName evidence="7">PLP-dependent transferase</fullName>
    </submittedName>
</protein>
<sequence length="477" mass="51146">MSSLERRMRAALASRETRLIRRSLPSPAEALLVDFNSNDYLSLATHAPLRRLFLSKLRAAPDILGSGGSRLLVNGRAHADLEARLARFFGAGGNGGGAQAQAALLFNSGLDANAGFFACVPQPGDLIVLDEHIHASVHDGVRASRVPRADHRAFTHNSVPALRAALARAVQERPGLATGAHSVWISVESLYSMDGTFAPLRAIVEAAEEMFPRGNAYVVVDEAHTTGVYGPQGRGMVAALGLEHRVFARLHTFGKALAGSGAVLITTPLVRSYLVNYARPLIYTTSLSYASVIAVDCAFDMLENGDAQVLAAAVRGLSTHFIDTLRARLAEARVPPGIVSLLPHLQPPPPPPHSHPHPHQNRGSPPPSPIIALLTPRPRPLSAFLYARGMNARPITWPTVPKGKDRVRVCLHAGNTRAEVDALVGAVVEWAEGEGAVRGEQRDRAPRDAVVVARDADDAHYYYEEDLENIKLGGNGT</sequence>